<keyword evidence="2" id="KW-0067">ATP-binding</keyword>
<dbReference type="PANTHER" id="PTHR43384">
    <property type="entry name" value="SEPTUM SITE-DETERMINING PROTEIN MIND HOMOLOG, CHLOROPLASTIC-RELATED"/>
    <property type="match status" value="1"/>
</dbReference>
<evidence type="ECO:0000256" key="2">
    <source>
        <dbReference type="ARBA" id="ARBA00022840"/>
    </source>
</evidence>
<dbReference type="SUPFAM" id="SSF52172">
    <property type="entry name" value="CheY-like"/>
    <property type="match status" value="1"/>
</dbReference>
<comment type="caution">
    <text evidence="6">The sequence shown here is derived from an EMBL/GenBank/DDBJ whole genome shotgun (WGS) entry which is preliminary data.</text>
</comment>
<keyword evidence="1" id="KW-0547">Nucleotide-binding</keyword>
<keyword evidence="4" id="KW-0472">Membrane</keyword>
<dbReference type="InterPro" id="IPR027417">
    <property type="entry name" value="P-loop_NTPase"/>
</dbReference>
<gene>
    <name evidence="6" type="ORF">HDA32_004283</name>
</gene>
<reference evidence="6 7" key="1">
    <citation type="submission" date="2020-07" db="EMBL/GenBank/DDBJ databases">
        <title>Sequencing the genomes of 1000 actinobacteria strains.</title>
        <authorList>
            <person name="Klenk H.-P."/>
        </authorList>
    </citation>
    <scope>NUCLEOTIDE SEQUENCE [LARGE SCALE GENOMIC DNA]</scope>
    <source>
        <strain evidence="6 7">CXB654</strain>
    </source>
</reference>
<organism evidence="6 7">
    <name type="scientific">Spinactinospora alkalitolerans</name>
    <dbReference type="NCBI Taxonomy" id="687207"/>
    <lineage>
        <taxon>Bacteria</taxon>
        <taxon>Bacillati</taxon>
        <taxon>Actinomycetota</taxon>
        <taxon>Actinomycetes</taxon>
        <taxon>Streptosporangiales</taxon>
        <taxon>Nocardiopsidaceae</taxon>
        <taxon>Spinactinospora</taxon>
    </lineage>
</organism>
<dbReference type="AlphaFoldDB" id="A0A852U2J1"/>
<dbReference type="Gene3D" id="3.40.50.300">
    <property type="entry name" value="P-loop containing nucleotide triphosphate hydrolases"/>
    <property type="match status" value="1"/>
</dbReference>
<dbReference type="InterPro" id="IPR050625">
    <property type="entry name" value="ParA/MinD_ATPase"/>
</dbReference>
<proteinExistence type="predicted"/>
<dbReference type="GO" id="GO:0016887">
    <property type="term" value="F:ATP hydrolysis activity"/>
    <property type="evidence" value="ECO:0007669"/>
    <property type="project" value="TreeGrafter"/>
</dbReference>
<dbReference type="Pfam" id="PF13614">
    <property type="entry name" value="AAA_31"/>
    <property type="match status" value="1"/>
</dbReference>
<protein>
    <submittedName>
        <fullName evidence="6">Pilus assembly protein CpaE</fullName>
    </submittedName>
</protein>
<sequence>MSYQIMIGTPTADLEHSLTARFDEITECEVVSVHHSSREISDTLTKLPNLDVVLIHEDVGPLPVLDLVRDISRNHPQLAVILIVDSVDPDVFTNAMEAGARGVLSAGATIEELEARVTTAAEWSQTLRRHLEAASLDVPVSGRRGSIITVSGGKGGTGTTTTAVHLALTAARAGRVVCLVDLDLQTGDIPGYLDLRHRRSIVDLVEAADNISAAMLAETLYVLPEGVHILLAPSEGERGEEVTERAARQILGALRSRYEIVIVDCGSTVNESNAMAVELADTAIVTVTPDLPALRGAQRLVSMWGRLQVRDKKNVTALLLRHSRKNEIQPDFARKLLGTPMLSTAVPAAYRALEEASNTGDPKRVTDEALLKASSRLVGELGLLGDGAAPPADGDDGAPPQPDQAKAAAAGRRGRRGRSDGGALFVEFGALVPLLGLAMLVVWQVILVGITGMYAGHAANEGARQAAVTPGDFGRITEEARKRVHAPWNANGTFALDIEQRDDASYVTVSIAMPVVLPSTSSPWHITGESMIVPE</sequence>
<evidence type="ECO:0000259" key="5">
    <source>
        <dbReference type="Pfam" id="PF13614"/>
    </source>
</evidence>
<evidence type="ECO:0000256" key="4">
    <source>
        <dbReference type="SAM" id="Phobius"/>
    </source>
</evidence>
<keyword evidence="4" id="KW-1133">Transmembrane helix</keyword>
<evidence type="ECO:0000256" key="3">
    <source>
        <dbReference type="SAM" id="MobiDB-lite"/>
    </source>
</evidence>
<keyword evidence="4" id="KW-0812">Transmembrane</keyword>
<dbReference type="InterPro" id="IPR011006">
    <property type="entry name" value="CheY-like_superfamily"/>
</dbReference>
<accession>A0A852U2J1</accession>
<dbReference type="PANTHER" id="PTHR43384:SF6">
    <property type="entry name" value="SEPTUM SITE-DETERMINING PROTEIN MIND HOMOLOG, CHLOROPLASTIC"/>
    <property type="match status" value="1"/>
</dbReference>
<dbReference type="GO" id="GO:0051782">
    <property type="term" value="P:negative regulation of cell division"/>
    <property type="evidence" value="ECO:0007669"/>
    <property type="project" value="TreeGrafter"/>
</dbReference>
<evidence type="ECO:0000313" key="7">
    <source>
        <dbReference type="Proteomes" id="UP000589036"/>
    </source>
</evidence>
<dbReference type="Proteomes" id="UP000589036">
    <property type="component" value="Unassembled WGS sequence"/>
</dbReference>
<dbReference type="EMBL" id="JACCCC010000001">
    <property type="protein sequence ID" value="NYE49163.1"/>
    <property type="molecule type" value="Genomic_DNA"/>
</dbReference>
<feature type="transmembrane region" description="Helical" evidence="4">
    <location>
        <begin position="422"/>
        <end position="443"/>
    </location>
</feature>
<dbReference type="SUPFAM" id="SSF52540">
    <property type="entry name" value="P-loop containing nucleoside triphosphate hydrolases"/>
    <property type="match status" value="1"/>
</dbReference>
<evidence type="ECO:0000313" key="6">
    <source>
        <dbReference type="EMBL" id="NYE49163.1"/>
    </source>
</evidence>
<dbReference type="GO" id="GO:0005524">
    <property type="term" value="F:ATP binding"/>
    <property type="evidence" value="ECO:0007669"/>
    <property type="project" value="UniProtKB-KW"/>
</dbReference>
<feature type="region of interest" description="Disordered" evidence="3">
    <location>
        <begin position="388"/>
        <end position="417"/>
    </location>
</feature>
<dbReference type="GO" id="GO:0009898">
    <property type="term" value="C:cytoplasmic side of plasma membrane"/>
    <property type="evidence" value="ECO:0007669"/>
    <property type="project" value="TreeGrafter"/>
</dbReference>
<dbReference type="GO" id="GO:0005829">
    <property type="term" value="C:cytosol"/>
    <property type="evidence" value="ECO:0007669"/>
    <property type="project" value="TreeGrafter"/>
</dbReference>
<dbReference type="Gene3D" id="3.40.50.2300">
    <property type="match status" value="1"/>
</dbReference>
<feature type="domain" description="AAA" evidence="5">
    <location>
        <begin position="146"/>
        <end position="314"/>
    </location>
</feature>
<dbReference type="InterPro" id="IPR025669">
    <property type="entry name" value="AAA_dom"/>
</dbReference>
<keyword evidence="7" id="KW-1185">Reference proteome</keyword>
<name>A0A852U2J1_9ACTN</name>
<dbReference type="RefSeq" id="WP_179644878.1">
    <property type="nucleotide sequence ID" value="NZ_BAAAYY010000031.1"/>
</dbReference>
<evidence type="ECO:0000256" key="1">
    <source>
        <dbReference type="ARBA" id="ARBA00022741"/>
    </source>
</evidence>